<proteinExistence type="predicted"/>
<sequence length="142" mass="16722">FVEEHIEIYKDPDLHDDDLWEIYRDDFKDWKLEDFKEVSGPLITKLRNQLRRRGVLVLKGRGTPVAQRLLETIQQENPLEWSKDEIEDQLLADKLPFDSRFNPNWDNQNLPLLSKLSAMLLTTKQNTPDKTESISECDPNSQ</sequence>
<name>A0A420JBT1_9PEZI</name>
<dbReference type="AlphaFoldDB" id="A0A420JBT1"/>
<comment type="caution">
    <text evidence="1">The sequence shown here is derived from an EMBL/GenBank/DDBJ whole genome shotgun (WGS) entry which is preliminary data.</text>
</comment>
<protein>
    <submittedName>
        <fullName evidence="1">Uncharacterized protein</fullName>
    </submittedName>
</protein>
<dbReference type="Proteomes" id="UP000285326">
    <property type="component" value="Unassembled WGS sequence"/>
</dbReference>
<evidence type="ECO:0000313" key="2">
    <source>
        <dbReference type="Proteomes" id="UP000285326"/>
    </source>
</evidence>
<dbReference type="EMBL" id="MCBS01012503">
    <property type="protein sequence ID" value="RKF84285.1"/>
    <property type="molecule type" value="Genomic_DNA"/>
</dbReference>
<accession>A0A420JBT1</accession>
<reference evidence="1 2" key="1">
    <citation type="journal article" date="2018" name="BMC Genomics">
        <title>Comparative genome analyses reveal sequence features reflecting distinct modes of host-adaptation between dicot and monocot powdery mildew.</title>
        <authorList>
            <person name="Wu Y."/>
            <person name="Ma X."/>
            <person name="Pan Z."/>
            <person name="Kale S.D."/>
            <person name="Song Y."/>
            <person name="King H."/>
            <person name="Zhang Q."/>
            <person name="Presley C."/>
            <person name="Deng X."/>
            <person name="Wei C.I."/>
            <person name="Xiao S."/>
        </authorList>
    </citation>
    <scope>NUCLEOTIDE SEQUENCE [LARGE SCALE GENOMIC DNA]</scope>
    <source>
        <strain evidence="1">UMSG1</strain>
    </source>
</reference>
<evidence type="ECO:0000313" key="1">
    <source>
        <dbReference type="EMBL" id="RKF84285.1"/>
    </source>
</evidence>
<gene>
    <name evidence="1" type="ORF">GcM1_125005</name>
</gene>
<organism evidence="1 2">
    <name type="scientific">Golovinomyces cichoracearum</name>
    <dbReference type="NCBI Taxonomy" id="62708"/>
    <lineage>
        <taxon>Eukaryota</taxon>
        <taxon>Fungi</taxon>
        <taxon>Dikarya</taxon>
        <taxon>Ascomycota</taxon>
        <taxon>Pezizomycotina</taxon>
        <taxon>Leotiomycetes</taxon>
        <taxon>Erysiphales</taxon>
        <taxon>Erysiphaceae</taxon>
        <taxon>Golovinomyces</taxon>
    </lineage>
</organism>
<feature type="non-terminal residue" evidence="1">
    <location>
        <position position="1"/>
    </location>
</feature>